<keyword evidence="8" id="KW-0350">Heme biosynthesis</keyword>
<feature type="transmembrane region" description="Helical" evidence="12">
    <location>
        <begin position="216"/>
        <end position="234"/>
    </location>
</feature>
<organism evidence="13 14">
    <name type="scientific">Temnothorax curvispinosus</name>
    <dbReference type="NCBI Taxonomy" id="300111"/>
    <lineage>
        <taxon>Eukaryota</taxon>
        <taxon>Metazoa</taxon>
        <taxon>Ecdysozoa</taxon>
        <taxon>Arthropoda</taxon>
        <taxon>Hexapoda</taxon>
        <taxon>Insecta</taxon>
        <taxon>Pterygota</taxon>
        <taxon>Neoptera</taxon>
        <taxon>Endopterygota</taxon>
        <taxon>Hymenoptera</taxon>
        <taxon>Apocrita</taxon>
        <taxon>Aculeata</taxon>
        <taxon>Formicoidea</taxon>
        <taxon>Formicidae</taxon>
        <taxon>Myrmicinae</taxon>
        <taxon>Temnothorax</taxon>
    </lineage>
</organism>
<keyword evidence="3 12" id="KW-0812">Transmembrane</keyword>
<dbReference type="Proteomes" id="UP000504618">
    <property type="component" value="Unplaced"/>
</dbReference>
<dbReference type="RefSeq" id="XP_024882239.1">
    <property type="nucleotide sequence ID" value="XM_025026471.1"/>
</dbReference>
<dbReference type="InterPro" id="IPR023754">
    <property type="entry name" value="HemeA_Synthase_type2"/>
</dbReference>
<feature type="transmembrane region" description="Helical" evidence="12">
    <location>
        <begin position="372"/>
        <end position="388"/>
    </location>
</feature>
<keyword evidence="7" id="KW-0408">Iron</keyword>
<evidence type="ECO:0000256" key="4">
    <source>
        <dbReference type="ARBA" id="ARBA00022723"/>
    </source>
</evidence>
<name>A0A6J1QIL7_9HYME</name>
<comment type="pathway">
    <text evidence="10">Porphyrin-containing compound metabolism; heme A biosynthesis; heme A from heme O: step 1/1.</text>
</comment>
<evidence type="ECO:0000256" key="11">
    <source>
        <dbReference type="ARBA" id="ARBA00048044"/>
    </source>
</evidence>
<keyword evidence="13" id="KW-1185">Reference proteome</keyword>
<evidence type="ECO:0000256" key="1">
    <source>
        <dbReference type="ARBA" id="ARBA00001970"/>
    </source>
</evidence>
<comment type="catalytic activity">
    <reaction evidence="11">
        <text>Fe(II)-heme o + 2 A + H2O = Fe(II)-heme a + 2 AH2</text>
        <dbReference type="Rhea" id="RHEA:63388"/>
        <dbReference type="ChEBI" id="CHEBI:13193"/>
        <dbReference type="ChEBI" id="CHEBI:15377"/>
        <dbReference type="ChEBI" id="CHEBI:17499"/>
        <dbReference type="ChEBI" id="CHEBI:60530"/>
        <dbReference type="ChEBI" id="CHEBI:61715"/>
        <dbReference type="EC" id="1.17.99.9"/>
    </reaction>
    <physiologicalReaction direction="left-to-right" evidence="11">
        <dbReference type="Rhea" id="RHEA:63389"/>
    </physiologicalReaction>
</comment>
<evidence type="ECO:0000256" key="5">
    <source>
        <dbReference type="ARBA" id="ARBA00022989"/>
    </source>
</evidence>
<proteinExistence type="inferred from homology"/>
<keyword evidence="6" id="KW-0560">Oxidoreductase</keyword>
<evidence type="ECO:0000256" key="6">
    <source>
        <dbReference type="ARBA" id="ARBA00023002"/>
    </source>
</evidence>
<dbReference type="GO" id="GO:0006784">
    <property type="term" value="P:heme A biosynthetic process"/>
    <property type="evidence" value="ECO:0007669"/>
    <property type="project" value="InterPro"/>
</dbReference>
<feature type="transmembrane region" description="Helical" evidence="12">
    <location>
        <begin position="400"/>
        <end position="421"/>
    </location>
</feature>
<dbReference type="GO" id="GO:0005743">
    <property type="term" value="C:mitochondrial inner membrane"/>
    <property type="evidence" value="ECO:0007669"/>
    <property type="project" value="TreeGrafter"/>
</dbReference>
<dbReference type="InterPro" id="IPR003780">
    <property type="entry name" value="COX15/CtaA_fam"/>
</dbReference>
<feature type="transmembrane region" description="Helical" evidence="12">
    <location>
        <begin position="254"/>
        <end position="275"/>
    </location>
</feature>
<evidence type="ECO:0000256" key="2">
    <source>
        <dbReference type="ARBA" id="ARBA00004141"/>
    </source>
</evidence>
<dbReference type="GO" id="GO:0046872">
    <property type="term" value="F:metal ion binding"/>
    <property type="evidence" value="ECO:0007669"/>
    <property type="project" value="UniProtKB-KW"/>
</dbReference>
<dbReference type="AlphaFoldDB" id="A0A6J1QIL7"/>
<evidence type="ECO:0000256" key="8">
    <source>
        <dbReference type="ARBA" id="ARBA00023133"/>
    </source>
</evidence>
<keyword evidence="9 12" id="KW-0472">Membrane</keyword>
<dbReference type="Pfam" id="PF02628">
    <property type="entry name" value="COX15-CtaA"/>
    <property type="match status" value="1"/>
</dbReference>
<evidence type="ECO:0000313" key="14">
    <source>
        <dbReference type="RefSeq" id="XP_024882239.1"/>
    </source>
</evidence>
<protein>
    <submittedName>
        <fullName evidence="14">Cytochrome c oxidase assembly protein COX15 homolog</fullName>
    </submittedName>
</protein>
<reference evidence="14" key="1">
    <citation type="submission" date="2025-08" db="UniProtKB">
        <authorList>
            <consortium name="RefSeq"/>
        </authorList>
    </citation>
    <scope>IDENTIFICATION</scope>
    <source>
        <tissue evidence="14">Whole body</tissue>
    </source>
</reference>
<accession>A0A6J1QIL7</accession>
<sequence>MRSVLRTPCACIAFCIIVPGSMSMLNVVRYHTKILGAYNATRRILSRQHLFTNAKTDVVRCNDASFKEYCSKLLLQKRPLKQANVVIRNYAAKPSSRNDKIVGSWLLTCGGMVFVAVALGGVTRLTESGLSMVTWKLLGEKMPLNEAQWVSEFERYKQFPEYKITNHSMTLEEFKRIWWMEYLHRTWGRLIGAVFVIPATYFWYKGMLKHGMKMRVVALGSLIGLQGLMGWYMVKSGLEDRFIEPSDVPRVSQYRLAAHLGLALLLYTGFLYNALDHLIPAQKLTANSSSTTITSNALKALKRFKGLIHSTKGLVFLTALSGAFVAGMDAGLIYNTFPKMADKWIPDDILAISPALRNFTENPATVQFDHRILGVTTIALITCLGILSRKHKLPGRGRKAVAAVLCAGYLQVLLGISTLLYHVPLSLAASHQSGSLILLSTIIWLCHELRYLGKFAK</sequence>
<feature type="transmembrane region" description="Helical" evidence="12">
    <location>
        <begin position="186"/>
        <end position="204"/>
    </location>
</feature>
<dbReference type="PANTHER" id="PTHR23289">
    <property type="entry name" value="CYTOCHROME C OXIDASE ASSEMBLY PROTEIN COX15"/>
    <property type="match status" value="1"/>
</dbReference>
<dbReference type="HAMAP" id="MF_01665">
    <property type="entry name" value="HemeA_synth_type2"/>
    <property type="match status" value="1"/>
</dbReference>
<comment type="subcellular location">
    <subcellularLocation>
        <location evidence="2">Membrane</location>
        <topology evidence="2">Multi-pass membrane protein</topology>
    </subcellularLocation>
</comment>
<feature type="transmembrane region" description="Helical" evidence="12">
    <location>
        <begin position="102"/>
        <end position="122"/>
    </location>
</feature>
<dbReference type="GO" id="GO:0016653">
    <property type="term" value="F:oxidoreductase activity, acting on NAD(P)H, heme protein as acceptor"/>
    <property type="evidence" value="ECO:0007669"/>
    <property type="project" value="TreeGrafter"/>
</dbReference>
<gene>
    <name evidence="14" type="primary">LOC112461280</name>
</gene>
<feature type="transmembrane region" description="Helical" evidence="12">
    <location>
        <begin position="313"/>
        <end position="334"/>
    </location>
</feature>
<dbReference type="OrthoDB" id="1726137at2759"/>
<dbReference type="GeneID" id="112461280"/>
<evidence type="ECO:0000313" key="13">
    <source>
        <dbReference type="Proteomes" id="UP000504618"/>
    </source>
</evidence>
<evidence type="ECO:0000256" key="7">
    <source>
        <dbReference type="ARBA" id="ARBA00023004"/>
    </source>
</evidence>
<evidence type="ECO:0000256" key="9">
    <source>
        <dbReference type="ARBA" id="ARBA00023136"/>
    </source>
</evidence>
<evidence type="ECO:0000256" key="12">
    <source>
        <dbReference type="SAM" id="Phobius"/>
    </source>
</evidence>
<evidence type="ECO:0000256" key="3">
    <source>
        <dbReference type="ARBA" id="ARBA00022692"/>
    </source>
</evidence>
<dbReference type="PANTHER" id="PTHR23289:SF2">
    <property type="entry name" value="CYTOCHROME C OXIDASE ASSEMBLY PROTEIN COX15 HOMOLOG"/>
    <property type="match status" value="1"/>
</dbReference>
<evidence type="ECO:0000256" key="10">
    <source>
        <dbReference type="ARBA" id="ARBA00044501"/>
    </source>
</evidence>
<dbReference type="GO" id="GO:0120547">
    <property type="term" value="F:heme A synthase activity"/>
    <property type="evidence" value="ECO:0007669"/>
    <property type="project" value="UniProtKB-EC"/>
</dbReference>
<keyword evidence="5 12" id="KW-1133">Transmembrane helix</keyword>
<comment type="cofactor">
    <cofactor evidence="1">
        <name>heme b</name>
        <dbReference type="ChEBI" id="CHEBI:60344"/>
    </cofactor>
</comment>
<keyword evidence="4" id="KW-0479">Metal-binding</keyword>
<feature type="transmembrane region" description="Helical" evidence="12">
    <location>
        <begin position="433"/>
        <end position="452"/>
    </location>
</feature>